<evidence type="ECO:0000313" key="1">
    <source>
        <dbReference type="EMBL" id="KAH6926090.1"/>
    </source>
</evidence>
<dbReference type="Proteomes" id="UP000821845">
    <property type="component" value="Chromosome 7"/>
</dbReference>
<organism evidence="1 2">
    <name type="scientific">Hyalomma asiaticum</name>
    <name type="common">Tick</name>
    <dbReference type="NCBI Taxonomy" id="266040"/>
    <lineage>
        <taxon>Eukaryota</taxon>
        <taxon>Metazoa</taxon>
        <taxon>Ecdysozoa</taxon>
        <taxon>Arthropoda</taxon>
        <taxon>Chelicerata</taxon>
        <taxon>Arachnida</taxon>
        <taxon>Acari</taxon>
        <taxon>Parasitiformes</taxon>
        <taxon>Ixodida</taxon>
        <taxon>Ixodoidea</taxon>
        <taxon>Ixodidae</taxon>
        <taxon>Hyalomminae</taxon>
        <taxon>Hyalomma</taxon>
    </lineage>
</organism>
<reference evidence="1" key="1">
    <citation type="submission" date="2020-05" db="EMBL/GenBank/DDBJ databases">
        <title>Large-scale comparative analyses of tick genomes elucidate their genetic diversity and vector capacities.</title>
        <authorList>
            <person name="Jia N."/>
            <person name="Wang J."/>
            <person name="Shi W."/>
            <person name="Du L."/>
            <person name="Sun Y."/>
            <person name="Zhan W."/>
            <person name="Jiang J."/>
            <person name="Wang Q."/>
            <person name="Zhang B."/>
            <person name="Ji P."/>
            <person name="Sakyi L.B."/>
            <person name="Cui X."/>
            <person name="Yuan T."/>
            <person name="Jiang B."/>
            <person name="Yang W."/>
            <person name="Lam T.T.-Y."/>
            <person name="Chang Q."/>
            <person name="Ding S."/>
            <person name="Wang X."/>
            <person name="Zhu J."/>
            <person name="Ruan X."/>
            <person name="Zhao L."/>
            <person name="Wei J."/>
            <person name="Que T."/>
            <person name="Du C."/>
            <person name="Cheng J."/>
            <person name="Dai P."/>
            <person name="Han X."/>
            <person name="Huang E."/>
            <person name="Gao Y."/>
            <person name="Liu J."/>
            <person name="Shao H."/>
            <person name="Ye R."/>
            <person name="Li L."/>
            <person name="Wei W."/>
            <person name="Wang X."/>
            <person name="Wang C."/>
            <person name="Yang T."/>
            <person name="Huo Q."/>
            <person name="Li W."/>
            <person name="Guo W."/>
            <person name="Chen H."/>
            <person name="Zhou L."/>
            <person name="Ni X."/>
            <person name="Tian J."/>
            <person name="Zhou Y."/>
            <person name="Sheng Y."/>
            <person name="Liu T."/>
            <person name="Pan Y."/>
            <person name="Xia L."/>
            <person name="Li J."/>
            <person name="Zhao F."/>
            <person name="Cao W."/>
        </authorList>
    </citation>
    <scope>NUCLEOTIDE SEQUENCE</scope>
    <source>
        <strain evidence="1">Hyas-2018</strain>
    </source>
</reference>
<keyword evidence="2" id="KW-1185">Reference proteome</keyword>
<comment type="caution">
    <text evidence="1">The sequence shown here is derived from an EMBL/GenBank/DDBJ whole genome shotgun (WGS) entry which is preliminary data.</text>
</comment>
<gene>
    <name evidence="1" type="ORF">HPB50_014226</name>
</gene>
<dbReference type="EMBL" id="CM023487">
    <property type="protein sequence ID" value="KAH6926090.1"/>
    <property type="molecule type" value="Genomic_DNA"/>
</dbReference>
<accession>A0ACB7RV75</accession>
<protein>
    <submittedName>
        <fullName evidence="1">Uncharacterized protein</fullName>
    </submittedName>
</protein>
<evidence type="ECO:0000313" key="2">
    <source>
        <dbReference type="Proteomes" id="UP000821845"/>
    </source>
</evidence>
<name>A0ACB7RV75_HYAAI</name>
<sequence length="272" mass="30283">MTEQGQQQQTSGSEASLPPPEEWEVHGESRNTSEPLQLRYGGGTARTVRYTRRVSGTREYVALCAFTYCLPVGAFGIAVLIIYVFIVSPCLEQPLWAPCLPPAAQSGNASLFYFDHYIQECSVKGQLPIPCLHQTPIMFGTERECMMTCGGRPAGVLAPRECRRLRLAPCTANDLLVTYIPAGASGCQPTNQCHGFNFVFPQLADCQSACFGNIPNRCVFPSPSRHCSNWSRAVRWFYNAYTRTCQEFRELCLSGRNRFASYDQCLRACVTT</sequence>
<proteinExistence type="predicted"/>